<dbReference type="InterPro" id="IPR018490">
    <property type="entry name" value="cNMP-bd_dom_sf"/>
</dbReference>
<dbReference type="InterPro" id="IPR000595">
    <property type="entry name" value="cNMP-bd_dom"/>
</dbReference>
<gene>
    <name evidence="7" type="ORF">SAMN05518684_101237</name>
</gene>
<feature type="domain" description="HTH crp-type" evidence="6">
    <location>
        <begin position="120"/>
        <end position="185"/>
    </location>
</feature>
<dbReference type="Proteomes" id="UP000198571">
    <property type="component" value="Unassembled WGS sequence"/>
</dbReference>
<reference evidence="8" key="1">
    <citation type="submission" date="2016-10" db="EMBL/GenBank/DDBJ databases">
        <authorList>
            <person name="Varghese N."/>
            <person name="Submissions S."/>
        </authorList>
    </citation>
    <scope>NUCLEOTIDE SEQUENCE [LARGE SCALE GENOMIC DNA]</scope>
    <source>
        <strain evidence="8">S9</strain>
    </source>
</reference>
<evidence type="ECO:0000256" key="4">
    <source>
        <dbReference type="ARBA" id="ARBA00023163"/>
    </source>
</evidence>
<dbReference type="PROSITE" id="PS51063">
    <property type="entry name" value="HTH_CRP_2"/>
    <property type="match status" value="1"/>
</dbReference>
<evidence type="ECO:0000259" key="6">
    <source>
        <dbReference type="PROSITE" id="PS51063"/>
    </source>
</evidence>
<dbReference type="RefSeq" id="WP_245732892.1">
    <property type="nucleotide sequence ID" value="NZ_FOGT01000001.1"/>
</dbReference>
<evidence type="ECO:0000259" key="5">
    <source>
        <dbReference type="PROSITE" id="PS50042"/>
    </source>
</evidence>
<dbReference type="Gene3D" id="2.60.120.10">
    <property type="entry name" value="Jelly Rolls"/>
    <property type="match status" value="1"/>
</dbReference>
<keyword evidence="8" id="KW-1185">Reference proteome</keyword>
<dbReference type="SMART" id="SM00100">
    <property type="entry name" value="cNMP"/>
    <property type="match status" value="1"/>
</dbReference>
<evidence type="ECO:0000256" key="3">
    <source>
        <dbReference type="ARBA" id="ARBA00023159"/>
    </source>
</evidence>
<dbReference type="CDD" id="cd00092">
    <property type="entry name" value="HTH_CRP"/>
    <property type="match status" value="1"/>
</dbReference>
<dbReference type="InterPro" id="IPR012318">
    <property type="entry name" value="HTH_CRP"/>
</dbReference>
<accession>A0A1H9PBW3</accession>
<evidence type="ECO:0000256" key="1">
    <source>
        <dbReference type="ARBA" id="ARBA00023015"/>
    </source>
</evidence>
<dbReference type="GO" id="GO:0005829">
    <property type="term" value="C:cytosol"/>
    <property type="evidence" value="ECO:0007669"/>
    <property type="project" value="TreeGrafter"/>
</dbReference>
<dbReference type="SUPFAM" id="SSF46785">
    <property type="entry name" value="Winged helix' DNA-binding domain"/>
    <property type="match status" value="1"/>
</dbReference>
<dbReference type="PANTHER" id="PTHR24567">
    <property type="entry name" value="CRP FAMILY TRANSCRIPTIONAL REGULATORY PROTEIN"/>
    <property type="match status" value="1"/>
</dbReference>
<dbReference type="InterPro" id="IPR036390">
    <property type="entry name" value="WH_DNA-bd_sf"/>
</dbReference>
<evidence type="ECO:0000313" key="8">
    <source>
        <dbReference type="Proteomes" id="UP000198571"/>
    </source>
</evidence>
<dbReference type="Pfam" id="PF00027">
    <property type="entry name" value="cNMP_binding"/>
    <property type="match status" value="1"/>
</dbReference>
<dbReference type="GO" id="GO:0003677">
    <property type="term" value="F:DNA binding"/>
    <property type="evidence" value="ECO:0007669"/>
    <property type="project" value="UniProtKB-KW"/>
</dbReference>
<keyword evidence="3" id="KW-0010">Activator</keyword>
<dbReference type="PRINTS" id="PR00034">
    <property type="entry name" value="HTHCRP"/>
</dbReference>
<proteinExistence type="predicted"/>
<dbReference type="PROSITE" id="PS50042">
    <property type="entry name" value="CNMP_BINDING_3"/>
    <property type="match status" value="1"/>
</dbReference>
<dbReference type="SMART" id="SM00419">
    <property type="entry name" value="HTH_CRP"/>
    <property type="match status" value="1"/>
</dbReference>
<dbReference type="STRING" id="1601833.SAMN05518684_101237"/>
<dbReference type="PANTHER" id="PTHR24567:SF26">
    <property type="entry name" value="REGULATORY PROTEIN YEIL"/>
    <property type="match status" value="1"/>
</dbReference>
<sequence>MSKKIKLEDKDRLFWEGEPRNYFYVLGKGTVLISKLTEKGDESLINVLGEGELFPHTGFFRKSPYPGTATAKREVTVLAIPIEGFESFILEKPELAFKIIQVMNEKIVYLQRKLNEVLSLNVESRLKSAFSYLSDIQGQVIQLTHQEIGNIIGASRETVSRQLKKWEHEGKVEVKKDRIIIKEGFEPH</sequence>
<dbReference type="EMBL" id="FOGT01000001">
    <property type="protein sequence ID" value="SER45696.1"/>
    <property type="molecule type" value="Genomic_DNA"/>
</dbReference>
<feature type="domain" description="Cyclic nucleotide-binding" evidence="5">
    <location>
        <begin position="1"/>
        <end position="106"/>
    </location>
</feature>
<name>A0A1H9PBW3_9BACI</name>
<dbReference type="CDD" id="cd00038">
    <property type="entry name" value="CAP_ED"/>
    <property type="match status" value="1"/>
</dbReference>
<dbReference type="InterPro" id="IPR014710">
    <property type="entry name" value="RmlC-like_jellyroll"/>
</dbReference>
<dbReference type="AlphaFoldDB" id="A0A1H9PBW3"/>
<organism evidence="7 8">
    <name type="scientific">Salipaludibacillus aurantiacus</name>
    <dbReference type="NCBI Taxonomy" id="1601833"/>
    <lineage>
        <taxon>Bacteria</taxon>
        <taxon>Bacillati</taxon>
        <taxon>Bacillota</taxon>
        <taxon>Bacilli</taxon>
        <taxon>Bacillales</taxon>
        <taxon>Bacillaceae</taxon>
    </lineage>
</organism>
<protein>
    <submittedName>
        <fullName evidence="7">CRP/FNR family transcriptional regulator, anaerobic regulatory protein</fullName>
    </submittedName>
</protein>
<evidence type="ECO:0000256" key="2">
    <source>
        <dbReference type="ARBA" id="ARBA00023125"/>
    </source>
</evidence>
<keyword evidence="2" id="KW-0238">DNA-binding</keyword>
<evidence type="ECO:0000313" key="7">
    <source>
        <dbReference type="EMBL" id="SER45696.1"/>
    </source>
</evidence>
<dbReference type="Pfam" id="PF13545">
    <property type="entry name" value="HTH_Crp_2"/>
    <property type="match status" value="1"/>
</dbReference>
<keyword evidence="1" id="KW-0805">Transcription regulation</keyword>
<dbReference type="GO" id="GO:0003700">
    <property type="term" value="F:DNA-binding transcription factor activity"/>
    <property type="evidence" value="ECO:0007669"/>
    <property type="project" value="TreeGrafter"/>
</dbReference>
<keyword evidence="4" id="KW-0804">Transcription</keyword>
<dbReference type="InterPro" id="IPR050397">
    <property type="entry name" value="Env_Response_Regulators"/>
</dbReference>
<dbReference type="SUPFAM" id="SSF51206">
    <property type="entry name" value="cAMP-binding domain-like"/>
    <property type="match status" value="1"/>
</dbReference>